<keyword evidence="5 7" id="KW-0472">Membrane</keyword>
<feature type="transmembrane region" description="Helical" evidence="7">
    <location>
        <begin position="397"/>
        <end position="418"/>
    </location>
</feature>
<gene>
    <name evidence="9" type="ORF">M8523_13585</name>
</gene>
<dbReference type="AlphaFoldDB" id="A0AA41Z2B3"/>
<proteinExistence type="predicted"/>
<keyword evidence="10" id="KW-1185">Reference proteome</keyword>
<dbReference type="GO" id="GO:0004713">
    <property type="term" value="F:protein tyrosine kinase activity"/>
    <property type="evidence" value="ECO:0007669"/>
    <property type="project" value="TreeGrafter"/>
</dbReference>
<evidence type="ECO:0000256" key="6">
    <source>
        <dbReference type="SAM" id="Coils"/>
    </source>
</evidence>
<dbReference type="Proteomes" id="UP001165667">
    <property type="component" value="Unassembled WGS sequence"/>
</dbReference>
<evidence type="ECO:0000256" key="5">
    <source>
        <dbReference type="ARBA" id="ARBA00023136"/>
    </source>
</evidence>
<comment type="subcellular location">
    <subcellularLocation>
        <location evidence="1">Cell membrane</location>
        <topology evidence="1">Multi-pass membrane protein</topology>
    </subcellularLocation>
</comment>
<evidence type="ECO:0000313" key="9">
    <source>
        <dbReference type="EMBL" id="MCW6509055.1"/>
    </source>
</evidence>
<sequence length="469" mass="50103">MSINQILSILWRRLWLVLIGLVATVVGAAVVLAVVPPRYEAKATASIDTARADPVTGDSSASSARGLMGGLMALIESQRIATDVVRRLNLTSDPQLTQQYLASGASGQLGINEWIAQSINKNVDAKSMDGTNVIEIHYRSPSPIQAALVANTYLASFEDAVLDLKVSAAQQTAAWLEPQLEKMRADLEASRDKLTKFQRDTQLLAPGAGGDTDISPLLSTGTDLSSAKAQLLTLQSQLAAIDSGQGASTSLLDSPVLTSLKSSMASVASDLGRLRTELGANNPKVQALLATQKSLQEQMSVELGTIRRTASMRMKALQDQINTLQGNYSDQYGKMINVQAQRDQLASLQREVAFRQEQLDVASKNAASAKMQGQLSFSNITTLDNATPPTSPTFPKIPLVAGLALGAGLGLGVIFALIAEALDRRIRVVNDLNYSTDVPLLGVIAKVRRKAIRRSKDKGFSLSLPSAQR</sequence>
<protein>
    <submittedName>
        <fullName evidence="9">Wzz/FepE/Etk N-terminal domain-containing protein</fullName>
    </submittedName>
</protein>
<dbReference type="InterPro" id="IPR050445">
    <property type="entry name" value="Bact_polysacc_biosynth/exp"/>
</dbReference>
<dbReference type="RefSeq" id="WP_282585422.1">
    <property type="nucleotide sequence ID" value="NZ_JAMOIM010000008.1"/>
</dbReference>
<evidence type="ECO:0000256" key="3">
    <source>
        <dbReference type="ARBA" id="ARBA00022692"/>
    </source>
</evidence>
<dbReference type="GO" id="GO:0005886">
    <property type="term" value="C:plasma membrane"/>
    <property type="evidence" value="ECO:0007669"/>
    <property type="project" value="UniProtKB-SubCell"/>
</dbReference>
<keyword evidence="6" id="KW-0175">Coiled coil</keyword>
<comment type="caution">
    <text evidence="9">The sequence shown here is derived from an EMBL/GenBank/DDBJ whole genome shotgun (WGS) entry which is preliminary data.</text>
</comment>
<keyword evidence="4 7" id="KW-1133">Transmembrane helix</keyword>
<name>A0AA41Z2B3_9HYPH</name>
<evidence type="ECO:0000256" key="7">
    <source>
        <dbReference type="SAM" id="Phobius"/>
    </source>
</evidence>
<accession>A0AA41Z2B3</accession>
<evidence type="ECO:0000313" key="10">
    <source>
        <dbReference type="Proteomes" id="UP001165667"/>
    </source>
</evidence>
<keyword evidence="2" id="KW-1003">Cell membrane</keyword>
<dbReference type="Pfam" id="PF02706">
    <property type="entry name" value="Wzz"/>
    <property type="match status" value="1"/>
</dbReference>
<evidence type="ECO:0000256" key="4">
    <source>
        <dbReference type="ARBA" id="ARBA00022989"/>
    </source>
</evidence>
<reference evidence="9" key="1">
    <citation type="submission" date="2022-05" db="EMBL/GenBank/DDBJ databases">
        <authorList>
            <person name="Pankratov T."/>
        </authorList>
    </citation>
    <scope>NUCLEOTIDE SEQUENCE</scope>
    <source>
        <strain evidence="9">BP6-180914</strain>
    </source>
</reference>
<keyword evidence="3 7" id="KW-0812">Transmembrane</keyword>
<dbReference type="EMBL" id="JAMOIM010000008">
    <property type="protein sequence ID" value="MCW6509055.1"/>
    <property type="molecule type" value="Genomic_DNA"/>
</dbReference>
<feature type="coiled-coil region" evidence="6">
    <location>
        <begin position="307"/>
        <end position="365"/>
    </location>
</feature>
<dbReference type="PANTHER" id="PTHR32309:SF13">
    <property type="entry name" value="FERRIC ENTEROBACTIN TRANSPORT PROTEIN FEPE"/>
    <property type="match status" value="1"/>
</dbReference>
<evidence type="ECO:0000259" key="8">
    <source>
        <dbReference type="Pfam" id="PF02706"/>
    </source>
</evidence>
<feature type="domain" description="Polysaccharide chain length determinant N-terminal" evidence="8">
    <location>
        <begin position="3"/>
        <end position="52"/>
    </location>
</feature>
<organism evidence="9 10">
    <name type="scientific">Lichenifustis flavocetrariae</name>
    <dbReference type="NCBI Taxonomy" id="2949735"/>
    <lineage>
        <taxon>Bacteria</taxon>
        <taxon>Pseudomonadati</taxon>
        <taxon>Pseudomonadota</taxon>
        <taxon>Alphaproteobacteria</taxon>
        <taxon>Hyphomicrobiales</taxon>
        <taxon>Lichenihabitantaceae</taxon>
        <taxon>Lichenifustis</taxon>
    </lineage>
</organism>
<evidence type="ECO:0000256" key="1">
    <source>
        <dbReference type="ARBA" id="ARBA00004651"/>
    </source>
</evidence>
<evidence type="ECO:0000256" key="2">
    <source>
        <dbReference type="ARBA" id="ARBA00022475"/>
    </source>
</evidence>
<dbReference type="InterPro" id="IPR003856">
    <property type="entry name" value="LPS_length_determ_N"/>
</dbReference>
<dbReference type="PANTHER" id="PTHR32309">
    <property type="entry name" value="TYROSINE-PROTEIN KINASE"/>
    <property type="match status" value="1"/>
</dbReference>